<feature type="domain" description="DUF6542" evidence="3">
    <location>
        <begin position="2"/>
        <end position="116"/>
    </location>
</feature>
<dbReference type="Proteomes" id="UP000774570">
    <property type="component" value="Unassembled WGS sequence"/>
</dbReference>
<feature type="transmembrane region" description="Helical" evidence="2">
    <location>
        <begin position="51"/>
        <end position="70"/>
    </location>
</feature>
<keyword evidence="2" id="KW-0472">Membrane</keyword>
<comment type="caution">
    <text evidence="4">The sequence shown here is derived from an EMBL/GenBank/DDBJ whole genome shotgun (WGS) entry which is preliminary data.</text>
</comment>
<dbReference type="InterPro" id="IPR046672">
    <property type="entry name" value="DUF6542"/>
</dbReference>
<dbReference type="Pfam" id="PF20177">
    <property type="entry name" value="DUF6542"/>
    <property type="match status" value="1"/>
</dbReference>
<keyword evidence="2" id="KW-0812">Transmembrane</keyword>
<evidence type="ECO:0000256" key="2">
    <source>
        <dbReference type="SAM" id="Phobius"/>
    </source>
</evidence>
<sequence>MTGRGGIVVMFAAAVLGDAAGGLTGGALVAGLVFVAGCGAAALLTRRPDLLTIAVSPPAVFLAATVLWVLCTETGGGDVLVSVLLGLVTRLGAGAPWLLAGTVLVVAVTAPRGLFAQARELRERLSGLRLFAEEENQNPVRWDEAAPREGRRLPHHGDVD</sequence>
<organism evidence="4 5">
    <name type="scientific">Actinomadura parmotrematis</name>
    <dbReference type="NCBI Taxonomy" id="2864039"/>
    <lineage>
        <taxon>Bacteria</taxon>
        <taxon>Bacillati</taxon>
        <taxon>Actinomycetota</taxon>
        <taxon>Actinomycetes</taxon>
        <taxon>Streptosporangiales</taxon>
        <taxon>Thermomonosporaceae</taxon>
        <taxon>Actinomadura</taxon>
    </lineage>
</organism>
<feature type="region of interest" description="Disordered" evidence="1">
    <location>
        <begin position="141"/>
        <end position="160"/>
    </location>
</feature>
<protein>
    <recommendedName>
        <fullName evidence="3">DUF6542 domain-containing protein</fullName>
    </recommendedName>
</protein>
<reference evidence="4 5" key="1">
    <citation type="submission" date="2021-07" db="EMBL/GenBank/DDBJ databases">
        <title>Actinomadura sp. PM05-2 isolated from lichen.</title>
        <authorList>
            <person name="Somphong A."/>
            <person name="Phongsopitanun W."/>
            <person name="Tanasupawat S."/>
            <person name="Peongsungnone V."/>
        </authorList>
    </citation>
    <scope>NUCLEOTIDE SEQUENCE [LARGE SCALE GENOMIC DNA]</scope>
    <source>
        <strain evidence="4 5">PM05-2</strain>
    </source>
</reference>
<evidence type="ECO:0000313" key="5">
    <source>
        <dbReference type="Proteomes" id="UP000774570"/>
    </source>
</evidence>
<accession>A0ABS7FM95</accession>
<proteinExistence type="predicted"/>
<evidence type="ECO:0000256" key="1">
    <source>
        <dbReference type="SAM" id="MobiDB-lite"/>
    </source>
</evidence>
<evidence type="ECO:0000313" key="4">
    <source>
        <dbReference type="EMBL" id="MBW8481502.1"/>
    </source>
</evidence>
<keyword evidence="2" id="KW-1133">Transmembrane helix</keyword>
<gene>
    <name evidence="4" type="ORF">K1Y72_03900</name>
</gene>
<dbReference type="EMBL" id="JAIBOA010000002">
    <property type="protein sequence ID" value="MBW8481502.1"/>
    <property type="molecule type" value="Genomic_DNA"/>
</dbReference>
<name>A0ABS7FM95_9ACTN</name>
<feature type="transmembrane region" description="Helical" evidence="2">
    <location>
        <begin position="94"/>
        <end position="115"/>
    </location>
</feature>
<keyword evidence="5" id="KW-1185">Reference proteome</keyword>
<evidence type="ECO:0000259" key="3">
    <source>
        <dbReference type="Pfam" id="PF20177"/>
    </source>
</evidence>